<evidence type="ECO:0000313" key="2">
    <source>
        <dbReference type="Proteomes" id="UP000435041"/>
    </source>
</evidence>
<name>A0A6H9GNZ1_MICAE</name>
<dbReference type="RefSeq" id="WP_376739856.1">
    <property type="nucleotide sequence ID" value="NZ_BJCI01000119.1"/>
</dbReference>
<gene>
    <name evidence="1" type="ORF">NIES3804_41280</name>
</gene>
<protein>
    <submittedName>
        <fullName evidence="1">Uncharacterized protein</fullName>
    </submittedName>
</protein>
<organism evidence="1 2">
    <name type="scientific">Microcystis aeruginosa NIES-3804</name>
    <dbReference type="NCBI Taxonomy" id="2517783"/>
    <lineage>
        <taxon>Bacteria</taxon>
        <taxon>Bacillati</taxon>
        <taxon>Cyanobacteriota</taxon>
        <taxon>Cyanophyceae</taxon>
        <taxon>Oscillatoriophycideae</taxon>
        <taxon>Chroococcales</taxon>
        <taxon>Microcystaceae</taxon>
        <taxon>Microcystis</taxon>
    </lineage>
</organism>
<proteinExistence type="predicted"/>
<reference evidence="1 2" key="1">
    <citation type="submission" date="2019-02" db="EMBL/GenBank/DDBJ databases">
        <title>Draft genome sequence of Arthrospira platensis NIES-3804.</title>
        <authorList>
            <person name="Yamaguchi H."/>
            <person name="Suzuki S."/>
            <person name="Kawachi M."/>
        </authorList>
    </citation>
    <scope>NUCLEOTIDE SEQUENCE [LARGE SCALE GENOMIC DNA]</scope>
    <source>
        <strain evidence="1 2">NIES-3804</strain>
    </source>
</reference>
<dbReference type="Proteomes" id="UP000435041">
    <property type="component" value="Unassembled WGS sequence"/>
</dbReference>
<dbReference type="AlphaFoldDB" id="A0A6H9GNZ1"/>
<evidence type="ECO:0000313" key="1">
    <source>
        <dbReference type="EMBL" id="GCL52537.1"/>
    </source>
</evidence>
<dbReference type="EMBL" id="BJCI01000119">
    <property type="protein sequence ID" value="GCL52537.1"/>
    <property type="molecule type" value="Genomic_DNA"/>
</dbReference>
<accession>A0A6H9GNZ1</accession>
<comment type="caution">
    <text evidence="1">The sequence shown here is derived from an EMBL/GenBank/DDBJ whole genome shotgun (WGS) entry which is preliminary data.</text>
</comment>
<sequence>MGFGVGAVAGGAVGSSGLILGAGVGSAVGRTVGSQLGGETARYLSGTGAEAQRWPVPAKNPAESLQATLERGATELIGETFGGVAGFVVGGSLLGPLGSLFGGIIGGAIGGQLGEEWWSWQRADLEKITSQAGAQST</sequence>